<feature type="domain" description="FAR1" evidence="1">
    <location>
        <begin position="173"/>
        <end position="265"/>
    </location>
</feature>
<reference evidence="3" key="1">
    <citation type="submission" date="2023-03" db="EMBL/GenBank/DDBJ databases">
        <title>Chromosome-scale reference genome and RAD-based genetic map of yellow starthistle (Centaurea solstitialis) reveal putative structural variation and QTLs associated with invader traits.</title>
        <authorList>
            <person name="Reatini B."/>
            <person name="Cang F.A."/>
            <person name="Jiang Q."/>
            <person name="Mckibben M.T.W."/>
            <person name="Barker M.S."/>
            <person name="Rieseberg L.H."/>
            <person name="Dlugosch K.M."/>
        </authorList>
    </citation>
    <scope>NUCLEOTIDE SEQUENCE</scope>
    <source>
        <strain evidence="3">CAN-66</strain>
        <tissue evidence="3">Leaf</tissue>
    </source>
</reference>
<evidence type="ECO:0000313" key="3">
    <source>
        <dbReference type="EMBL" id="KAJ9556340.1"/>
    </source>
</evidence>
<sequence>MEVSNEKHVNFRNVTSNLSHSSRGYGGRDHGGLTQFMRGSKTIRSGYWYGGRYRPVWPVTPPRVLCAGFNRLRFILLVTHYREKMDHMDDCSNLHLIEEFINEAFEEDESTCDDDASAVVEVSHTPRLSIQPERTETFVSLGGTKYWIPYVSDDVKLSVGDGFPSSEAADIAYRKYEDEAGFNVRQSNRKKNKYGLVQTRYLLCSRQGVSEKKDHDTMDSNVTERKVRNSNFKRTGCKACIKFRFRKEDRSFVVYKFEERHNHVLYSNVDKRFSRGQRQLQYTDYHNIYNATRSSIGGSKAHNIQSALRGGVENVSASIQDYKNASRDMIAFIGIWRHNLVRCDLSNKQVAYETCFILFTIMHAMNFVPFIAIDNHKRSVVVGSALISTEDGDNFTWVLNAFIKAHGKKPRFVIMDQCLGMKEAIPTVTISKDAYVAFKKRINKLVWSTHIDATYFEEEWQRTLVDFGLESHEWLSDIYEIRESWISGYYKDDPMSSLMRTTSRSENSHAYFRLFASFKNDLVRFMRAYDGSIKKQRNKHACLELATRNTFPRCFSPLGIERHASELYTRVVFLDVQKEIRKSIYFCGLSFLCQEGDVKKYSVSHKKKNLSTKASYEVLHDVKVDRHTCECNMFVRVGLICRHIFKVLMNDDKIPEHFICKRWTRALIPVQVQAARARYGEVDMEKESLINVMYADFDLISCKKRNEYVCKVLETLSTMKVKYGASFFANNPVKDKAEAIKECYGMDASADPEIMPAAGIRNKGCSRGKCLIGALEKAVEKNKRPLRMCRVCFHHLYHFIKDHVEKGTIELYFVNTEYQLADLFTKPLDEKRFNFLISKLG</sequence>
<evidence type="ECO:0000313" key="4">
    <source>
        <dbReference type="Proteomes" id="UP001172457"/>
    </source>
</evidence>
<dbReference type="InterPro" id="IPR018289">
    <property type="entry name" value="MULE_transposase_dom"/>
</dbReference>
<gene>
    <name evidence="3" type="ORF">OSB04_010954</name>
</gene>
<organism evidence="3 4">
    <name type="scientific">Centaurea solstitialis</name>
    <name type="common">yellow star-thistle</name>
    <dbReference type="NCBI Taxonomy" id="347529"/>
    <lineage>
        <taxon>Eukaryota</taxon>
        <taxon>Viridiplantae</taxon>
        <taxon>Streptophyta</taxon>
        <taxon>Embryophyta</taxon>
        <taxon>Tracheophyta</taxon>
        <taxon>Spermatophyta</taxon>
        <taxon>Magnoliopsida</taxon>
        <taxon>eudicotyledons</taxon>
        <taxon>Gunneridae</taxon>
        <taxon>Pentapetalae</taxon>
        <taxon>asterids</taxon>
        <taxon>campanulids</taxon>
        <taxon>Asterales</taxon>
        <taxon>Asteraceae</taxon>
        <taxon>Carduoideae</taxon>
        <taxon>Cardueae</taxon>
        <taxon>Centaureinae</taxon>
        <taxon>Centaurea</taxon>
    </lineage>
</organism>
<comment type="caution">
    <text evidence="3">The sequence shown here is derived from an EMBL/GenBank/DDBJ whole genome shotgun (WGS) entry which is preliminary data.</text>
</comment>
<name>A0AA38WL31_9ASTR</name>
<evidence type="ECO:0000259" key="1">
    <source>
        <dbReference type="Pfam" id="PF03101"/>
    </source>
</evidence>
<feature type="domain" description="MULE transposase" evidence="2">
    <location>
        <begin position="363"/>
        <end position="427"/>
    </location>
</feature>
<evidence type="ECO:0000259" key="2">
    <source>
        <dbReference type="Pfam" id="PF10551"/>
    </source>
</evidence>
<dbReference type="InterPro" id="IPR004330">
    <property type="entry name" value="FAR1_DNA_bnd_dom"/>
</dbReference>
<keyword evidence="4" id="KW-1185">Reference proteome</keyword>
<dbReference type="AlphaFoldDB" id="A0AA38WL31"/>
<dbReference type="Pfam" id="PF03101">
    <property type="entry name" value="FAR1"/>
    <property type="match status" value="1"/>
</dbReference>
<proteinExistence type="predicted"/>
<dbReference type="Proteomes" id="UP001172457">
    <property type="component" value="Chromosome 3"/>
</dbReference>
<dbReference type="PANTHER" id="PTHR47718">
    <property type="entry name" value="OS01G0519700 PROTEIN"/>
    <property type="match status" value="1"/>
</dbReference>
<dbReference type="EMBL" id="JARYMX010000003">
    <property type="protein sequence ID" value="KAJ9556340.1"/>
    <property type="molecule type" value="Genomic_DNA"/>
</dbReference>
<dbReference type="PANTHER" id="PTHR47718:SF12">
    <property type="entry name" value="PROTEIN FAR1-RELATED SEQUENCE"/>
    <property type="match status" value="1"/>
</dbReference>
<accession>A0AA38WL31</accession>
<dbReference type="Pfam" id="PF10551">
    <property type="entry name" value="MULE"/>
    <property type="match status" value="1"/>
</dbReference>
<evidence type="ECO:0008006" key="5">
    <source>
        <dbReference type="Google" id="ProtNLM"/>
    </source>
</evidence>
<protein>
    <recommendedName>
        <fullName evidence="5">Protein FAR1-RELATED SEQUENCE</fullName>
    </recommendedName>
</protein>
<feature type="non-terminal residue" evidence="3">
    <location>
        <position position="1"/>
    </location>
</feature>